<accession>A0ABN3YRM2</accession>
<dbReference type="EMBL" id="AE009440">
    <property type="protein sequence ID" value="AAP98780.1"/>
    <property type="molecule type" value="Genomic_DNA"/>
</dbReference>
<evidence type="ECO:0000256" key="1">
    <source>
        <dbReference type="SAM" id="MobiDB-lite"/>
    </source>
</evidence>
<keyword evidence="2" id="KW-0812">Transmembrane</keyword>
<proteinExistence type="predicted"/>
<dbReference type="Proteomes" id="UP000000424">
    <property type="component" value="Chromosome"/>
</dbReference>
<protein>
    <recommendedName>
        <fullName evidence="5">Inner membrane protein</fullName>
    </recommendedName>
</protein>
<gene>
    <name evidence="3" type="ordered locus">CpB0851</name>
</gene>
<organism evidence="3 4">
    <name type="scientific">Chlamydia pneumoniae</name>
    <name type="common">Chlamydophila pneumoniae</name>
    <dbReference type="NCBI Taxonomy" id="83558"/>
    <lineage>
        <taxon>Bacteria</taxon>
        <taxon>Pseudomonadati</taxon>
        <taxon>Chlamydiota</taxon>
        <taxon>Chlamydiia</taxon>
        <taxon>Chlamydiales</taxon>
        <taxon>Chlamydiaceae</taxon>
        <taxon>Chlamydia/Chlamydophila group</taxon>
        <taxon>Chlamydia</taxon>
    </lineage>
</organism>
<reference evidence="3" key="1">
    <citation type="submission" date="2002-05" db="EMBL/GenBank/DDBJ databases">
        <title>The genome sequence of Chlamydia pneumoniae TW183 and comparison with other Chlamydia strains based on whole genome sequence analysis.</title>
        <authorList>
            <person name="Geng M.M."/>
            <person name="Schuhmacher A."/>
            <person name="Muehldorfer I."/>
            <person name="Bensch K.W."/>
            <person name="Schaefer K.P."/>
            <person name="Schneider S."/>
            <person name="Pohl T."/>
            <person name="Essig A."/>
            <person name="Marre R."/>
            <person name="Melchers K."/>
        </authorList>
    </citation>
    <scope>NUCLEOTIDE SEQUENCE [LARGE SCALE GENOMIC DNA]</scope>
    <source>
        <strain evidence="3">TW-183</strain>
    </source>
</reference>
<feature type="region of interest" description="Disordered" evidence="1">
    <location>
        <begin position="20"/>
        <end position="40"/>
    </location>
</feature>
<feature type="transmembrane region" description="Helical" evidence="2">
    <location>
        <begin position="121"/>
        <end position="150"/>
    </location>
</feature>
<evidence type="ECO:0000313" key="3">
    <source>
        <dbReference type="EMBL" id="AAP98780.1"/>
    </source>
</evidence>
<name>A0ABN3YRM2_CHLPN</name>
<keyword evidence="4" id="KW-1185">Reference proteome</keyword>
<keyword evidence="2" id="KW-1133">Transmembrane helix</keyword>
<evidence type="ECO:0008006" key="5">
    <source>
        <dbReference type="Google" id="ProtNLM"/>
    </source>
</evidence>
<evidence type="ECO:0000256" key="2">
    <source>
        <dbReference type="SAM" id="Phobius"/>
    </source>
</evidence>
<sequence length="175" mass="19003">MIIVLISTIKNISIGRAMADETPKENSSKESSSQFDSLKRKVKDLHSNPKVGKWKKFLSHRACEAIGGCLVLVGIIADFISWAGGLFIACGVVLGFHVEIRKMLSNLQSYSIANGPIKNAILCGLILFFVLNIPSFAVSFIVLCVILSFITTAPSCSTCSKDHCDKHQDTSNKPS</sequence>
<evidence type="ECO:0000313" key="4">
    <source>
        <dbReference type="Proteomes" id="UP000000424"/>
    </source>
</evidence>
<keyword evidence="2" id="KW-0472">Membrane</keyword>